<evidence type="ECO:0000313" key="2">
    <source>
        <dbReference type="EMBL" id="ARI76437.1"/>
    </source>
</evidence>
<keyword evidence="2" id="KW-0378">Hydrolase</keyword>
<dbReference type="OrthoDB" id="9797498at2"/>
<dbReference type="AlphaFoldDB" id="A0A1W5ZT61"/>
<dbReference type="InterPro" id="IPR051781">
    <property type="entry name" value="Metallo-dep_Hydrolase"/>
</dbReference>
<dbReference type="Proteomes" id="UP000192527">
    <property type="component" value="Chromosome"/>
</dbReference>
<dbReference type="SUPFAM" id="SSF51556">
    <property type="entry name" value="Metallo-dependent hydrolases"/>
    <property type="match status" value="1"/>
</dbReference>
<reference evidence="2 3" key="1">
    <citation type="submission" date="2017-04" db="EMBL/GenBank/DDBJ databases">
        <title>The whole genome sequencing and assembly of Halobacillus mangrovi strain.</title>
        <authorList>
            <person name="Lee S.-J."/>
            <person name="Park M.-K."/>
            <person name="Kim J.-Y."/>
            <person name="Lee Y.-J."/>
            <person name="Yi H."/>
            <person name="Bahn Y.-S."/>
            <person name="Kim J.F."/>
            <person name="Lee D.-W."/>
        </authorList>
    </citation>
    <scope>NUCLEOTIDE SEQUENCE [LARGE SCALE GENOMIC DNA]</scope>
    <source>
        <strain evidence="2 3">KTB 131</strain>
    </source>
</reference>
<gene>
    <name evidence="2" type="ORF">HM131_06120</name>
</gene>
<dbReference type="InterPro" id="IPR011059">
    <property type="entry name" value="Metal-dep_hydrolase_composite"/>
</dbReference>
<dbReference type="PANTHER" id="PTHR43135:SF3">
    <property type="entry name" value="ALPHA-D-RIBOSE 1-METHYLPHOSPHONATE 5-TRIPHOSPHATE DIPHOSPHATASE"/>
    <property type="match status" value="1"/>
</dbReference>
<dbReference type="SUPFAM" id="SSF51338">
    <property type="entry name" value="Composite domain of metallo-dependent hydrolases"/>
    <property type="match status" value="1"/>
</dbReference>
<dbReference type="Gene3D" id="3.20.20.140">
    <property type="entry name" value="Metal-dependent hydrolases"/>
    <property type="match status" value="1"/>
</dbReference>
<evidence type="ECO:0000259" key="1">
    <source>
        <dbReference type="Pfam" id="PF01979"/>
    </source>
</evidence>
<feature type="domain" description="Amidohydrolase-related" evidence="1">
    <location>
        <begin position="52"/>
        <end position="376"/>
    </location>
</feature>
<dbReference type="InterPro" id="IPR006680">
    <property type="entry name" value="Amidohydro-rel"/>
</dbReference>
<dbReference type="EMBL" id="CP020772">
    <property type="protein sequence ID" value="ARI76437.1"/>
    <property type="molecule type" value="Genomic_DNA"/>
</dbReference>
<evidence type="ECO:0000313" key="3">
    <source>
        <dbReference type="Proteomes" id="UP000192527"/>
    </source>
</evidence>
<dbReference type="GO" id="GO:0016810">
    <property type="term" value="F:hydrolase activity, acting on carbon-nitrogen (but not peptide) bonds"/>
    <property type="evidence" value="ECO:0007669"/>
    <property type="project" value="InterPro"/>
</dbReference>
<proteinExistence type="predicted"/>
<dbReference type="InterPro" id="IPR032466">
    <property type="entry name" value="Metal_Hydrolase"/>
</dbReference>
<dbReference type="RefSeq" id="WP_085028916.1">
    <property type="nucleotide sequence ID" value="NZ_CP020772.1"/>
</dbReference>
<sequence>MLAIQNVTIIPVTGPPINHATLIIENGKVKFFGNGSIDVSGCEEIINGEEKILTPGWIDAHTHLGIDEEGYGWEGADFNETSEAMTPHLRAIDGVNPCDQGFVDAIQAGITTAQVLPGSANVIGGLTAVVKVKPSAVVENMVMKEEAGLKMALGENPKKFHGQQGRAPVTRMGVAAMIRESFVKASHYLETDQPRNLRLEAIGKVLERKLPLCVHAHRADDIMTAIRIANEFEIDLHVEHVTEGHKIAQHLKKYKERYKFSVGPTLSSRKKVELGNISWETYSTLDEHGVPFAIITDHPVIPIGQLQTSTQLAVKAGLDGNVALEGVTIRAAEVLGVADRIGSIEVGKDADFVLWDKHPIKENGRAVMTFVDGEMVYKEESSI</sequence>
<dbReference type="Pfam" id="PF01979">
    <property type="entry name" value="Amidohydro_1"/>
    <property type="match status" value="1"/>
</dbReference>
<name>A0A1W5ZT61_9BACI</name>
<dbReference type="KEGG" id="hmn:HM131_06120"/>
<dbReference type="CDD" id="cd01309">
    <property type="entry name" value="Met_dep_hydrolase_C"/>
    <property type="match status" value="1"/>
</dbReference>
<protein>
    <submittedName>
        <fullName evidence="2">Amidohydrolase</fullName>
    </submittedName>
</protein>
<accession>A0A1W5ZT61</accession>
<keyword evidence="3" id="KW-1185">Reference proteome</keyword>
<dbReference type="STRING" id="402384.HM131_06120"/>
<organism evidence="2 3">
    <name type="scientific">Halobacillus mangrovi</name>
    <dbReference type="NCBI Taxonomy" id="402384"/>
    <lineage>
        <taxon>Bacteria</taxon>
        <taxon>Bacillati</taxon>
        <taxon>Bacillota</taxon>
        <taxon>Bacilli</taxon>
        <taxon>Bacillales</taxon>
        <taxon>Bacillaceae</taxon>
        <taxon>Halobacillus</taxon>
    </lineage>
</organism>
<dbReference type="PANTHER" id="PTHR43135">
    <property type="entry name" value="ALPHA-D-RIBOSE 1-METHYLPHOSPHONATE 5-TRIPHOSPHATE DIPHOSPHATASE"/>
    <property type="match status" value="1"/>
</dbReference>